<dbReference type="Gene3D" id="3.40.30.10">
    <property type="entry name" value="Glutaredoxin"/>
    <property type="match status" value="1"/>
</dbReference>
<feature type="domain" description="Redoxin" evidence="1">
    <location>
        <begin position="10"/>
        <end position="155"/>
    </location>
</feature>
<keyword evidence="3" id="KW-1185">Reference proteome</keyword>
<dbReference type="CDD" id="cd03017">
    <property type="entry name" value="PRX_BCP"/>
    <property type="match status" value="1"/>
</dbReference>
<evidence type="ECO:0000313" key="2">
    <source>
        <dbReference type="EMBL" id="ODS02293.1"/>
    </source>
</evidence>
<dbReference type="SUPFAM" id="SSF52833">
    <property type="entry name" value="Thioredoxin-like"/>
    <property type="match status" value="1"/>
</dbReference>
<organism evidence="2 3">
    <name type="scientific">Methyloceanibacter marginalis</name>
    <dbReference type="NCBI Taxonomy" id="1774971"/>
    <lineage>
        <taxon>Bacteria</taxon>
        <taxon>Pseudomonadati</taxon>
        <taxon>Pseudomonadota</taxon>
        <taxon>Alphaproteobacteria</taxon>
        <taxon>Hyphomicrobiales</taxon>
        <taxon>Hyphomicrobiaceae</taxon>
        <taxon>Methyloceanibacter</taxon>
    </lineage>
</organism>
<name>A0A1E3W904_9HYPH</name>
<dbReference type="RefSeq" id="WP_069624509.1">
    <property type="nucleotide sequence ID" value="NZ_LPWD01000346.1"/>
</dbReference>
<dbReference type="Proteomes" id="UP000095042">
    <property type="component" value="Unassembled WGS sequence"/>
</dbReference>
<protein>
    <recommendedName>
        <fullName evidence="1">Redoxin domain-containing protein</fullName>
    </recommendedName>
</protein>
<dbReference type="InterPro" id="IPR036249">
    <property type="entry name" value="Thioredoxin-like_sf"/>
</dbReference>
<dbReference type="InterPro" id="IPR013740">
    <property type="entry name" value="Redoxin"/>
</dbReference>
<gene>
    <name evidence="2" type="ORF">AUC71_01865</name>
</gene>
<dbReference type="GO" id="GO:0016491">
    <property type="term" value="F:oxidoreductase activity"/>
    <property type="evidence" value="ECO:0007669"/>
    <property type="project" value="InterPro"/>
</dbReference>
<dbReference type="AlphaFoldDB" id="A0A1E3W904"/>
<evidence type="ECO:0000313" key="3">
    <source>
        <dbReference type="Proteomes" id="UP000095042"/>
    </source>
</evidence>
<reference evidence="2 3" key="1">
    <citation type="journal article" date="2016" name="Environ. Microbiol.">
        <title>New Methyloceanibacter diversity from North Sea sediments includes methanotroph containing solely the soluble methane monooxygenase.</title>
        <authorList>
            <person name="Vekeman B."/>
            <person name="Kerckhof F.M."/>
            <person name="Cremers G."/>
            <person name="de Vos P."/>
            <person name="Vandamme P."/>
            <person name="Boon N."/>
            <person name="Op den Camp H.J."/>
            <person name="Heylen K."/>
        </authorList>
    </citation>
    <scope>NUCLEOTIDE SEQUENCE [LARGE SCALE GENOMIC DNA]</scope>
    <source>
        <strain evidence="2 3">R-67177</strain>
    </source>
</reference>
<comment type="caution">
    <text evidence="2">The sequence shown here is derived from an EMBL/GenBank/DDBJ whole genome shotgun (WGS) entry which is preliminary data.</text>
</comment>
<sequence>MDGGADFAMPGMALPPITLPATDGTTIGLAGLRGRSVIAVYPWTGRPGRPNPPNWDDIPGAHGSTPELEGFRDLATRFAERDTRLFGLSLQSTAYQRELVQRLRLPFPILSDREAAFATALALPSFATGGETYLKRLTLAVRDGVIERVFFPVMDPAGHPGEVLCWLETLG</sequence>
<dbReference type="Pfam" id="PF08534">
    <property type="entry name" value="Redoxin"/>
    <property type="match status" value="1"/>
</dbReference>
<proteinExistence type="predicted"/>
<dbReference type="EMBL" id="LPWD01000346">
    <property type="protein sequence ID" value="ODS02293.1"/>
    <property type="molecule type" value="Genomic_DNA"/>
</dbReference>
<evidence type="ECO:0000259" key="1">
    <source>
        <dbReference type="Pfam" id="PF08534"/>
    </source>
</evidence>
<accession>A0A1E3W904</accession>